<dbReference type="AlphaFoldDB" id="A0A0C2D8V2"/>
<evidence type="ECO:0000256" key="1">
    <source>
        <dbReference type="ARBA" id="ARBA00006382"/>
    </source>
</evidence>
<evidence type="ECO:0000256" key="4">
    <source>
        <dbReference type="PIRSR" id="PIRSR000188-1"/>
    </source>
</evidence>
<name>A0A0C2D8V2_9BACT</name>
<keyword evidence="2" id="KW-0560">Oxidoreductase</keyword>
<feature type="binding site" evidence="5">
    <location>
        <begin position="178"/>
        <end position="183"/>
    </location>
    <ligand>
        <name>NAD(+)</name>
        <dbReference type="ChEBI" id="CHEBI:57540"/>
    </ligand>
</feature>
<dbReference type="InterPro" id="IPR016211">
    <property type="entry name" value="Glu/Phe/Leu/Val/Trp_DH_bac/arc"/>
</dbReference>
<dbReference type="InterPro" id="IPR006097">
    <property type="entry name" value="Glu/Leu/Phe/Val/Trp_DH_dimer"/>
</dbReference>
<gene>
    <name evidence="7" type="ORF">DB30_04451</name>
</gene>
<proteinExistence type="inferred from homology"/>
<dbReference type="SMART" id="SM00839">
    <property type="entry name" value="ELFV_dehydrog"/>
    <property type="match status" value="1"/>
</dbReference>
<comment type="caution">
    <text evidence="7">The sequence shown here is derived from an EMBL/GenBank/DDBJ whole genome shotgun (WGS) entry which is preliminary data.</text>
</comment>
<evidence type="ECO:0000256" key="3">
    <source>
        <dbReference type="ARBA" id="ARBA00023027"/>
    </source>
</evidence>
<accession>A0A0C2D8V2</accession>
<dbReference type="PANTHER" id="PTHR42722">
    <property type="entry name" value="LEUCINE DEHYDROGENASE"/>
    <property type="match status" value="1"/>
</dbReference>
<dbReference type="GO" id="GO:0016639">
    <property type="term" value="F:oxidoreductase activity, acting on the CH-NH2 group of donors, NAD or NADP as acceptor"/>
    <property type="evidence" value="ECO:0007669"/>
    <property type="project" value="InterPro"/>
</dbReference>
<evidence type="ECO:0000259" key="6">
    <source>
        <dbReference type="SMART" id="SM00839"/>
    </source>
</evidence>
<dbReference type="InterPro" id="IPR036291">
    <property type="entry name" value="NAD(P)-bd_dom_sf"/>
</dbReference>
<dbReference type="Gene3D" id="3.40.50.10860">
    <property type="entry name" value="Leucine Dehydrogenase, chain A, domain 1"/>
    <property type="match status" value="1"/>
</dbReference>
<dbReference type="Pfam" id="PF00208">
    <property type="entry name" value="ELFV_dehydrog"/>
    <property type="match status" value="1"/>
</dbReference>
<organism evidence="7 8">
    <name type="scientific">Enhygromyxa salina</name>
    <dbReference type="NCBI Taxonomy" id="215803"/>
    <lineage>
        <taxon>Bacteria</taxon>
        <taxon>Pseudomonadati</taxon>
        <taxon>Myxococcota</taxon>
        <taxon>Polyangia</taxon>
        <taxon>Nannocystales</taxon>
        <taxon>Nannocystaceae</taxon>
        <taxon>Enhygromyxa</taxon>
    </lineage>
</organism>
<sequence length="353" mass="35969">MAEIVSLFGGDEPGGDWSRLIAVQDASAGLRAIVVLHSLARGPAFGGVRRVAYASERAGLADAKRLAESMSLKCALAGLPAGGGKTVIFDGPQLDREAGYAALGDVIQGLGGAYVCGPDVGTGEAELAALRRATSWVNPAQNDASRSTAAGVVSGLRGLLRVVFNDPSPAGRRCVIQGLGGVGSALAAALLSAGASVAGWDPDPSARARAKALGVELLDPAALVSEPCDVFMPCALGHTLTRELCERAPWRAVCGSANNQLADQGAAAALRQRGIAWAPDFVVNAGAVIEGVATTVGAGPQGDQSDVRDRVDHAIEAIADRCAQLLLRARAEDRCVSELAIEQARAALRGPVS</sequence>
<keyword evidence="3 5" id="KW-0520">NAD</keyword>
<dbReference type="PANTHER" id="PTHR42722:SF1">
    <property type="entry name" value="VALINE DEHYDROGENASE"/>
    <property type="match status" value="1"/>
</dbReference>
<dbReference type="GO" id="GO:0000166">
    <property type="term" value="F:nucleotide binding"/>
    <property type="evidence" value="ECO:0007669"/>
    <property type="project" value="UniProtKB-KW"/>
</dbReference>
<dbReference type="PIRSF" id="PIRSF000188">
    <property type="entry name" value="Phe_leu_dh"/>
    <property type="match status" value="1"/>
</dbReference>
<dbReference type="Pfam" id="PF02812">
    <property type="entry name" value="ELFV_dehydrog_N"/>
    <property type="match status" value="1"/>
</dbReference>
<dbReference type="GO" id="GO:0006520">
    <property type="term" value="P:amino acid metabolic process"/>
    <property type="evidence" value="ECO:0007669"/>
    <property type="project" value="InterPro"/>
</dbReference>
<evidence type="ECO:0000313" key="7">
    <source>
        <dbReference type="EMBL" id="KIG16407.1"/>
    </source>
</evidence>
<dbReference type="InterPro" id="IPR046346">
    <property type="entry name" value="Aminoacid_DH-like_N_sf"/>
</dbReference>
<dbReference type="SUPFAM" id="SSF51735">
    <property type="entry name" value="NAD(P)-binding Rossmann-fold domains"/>
    <property type="match status" value="1"/>
</dbReference>
<keyword evidence="5" id="KW-0547">Nucleotide-binding</keyword>
<dbReference type="SUPFAM" id="SSF53223">
    <property type="entry name" value="Aminoacid dehydrogenase-like, N-terminal domain"/>
    <property type="match status" value="1"/>
</dbReference>
<dbReference type="Proteomes" id="UP000031599">
    <property type="component" value="Unassembled WGS sequence"/>
</dbReference>
<protein>
    <submittedName>
        <fullName evidence="7">Leucine dehydrogenase</fullName>
    </submittedName>
</protein>
<evidence type="ECO:0000313" key="8">
    <source>
        <dbReference type="Proteomes" id="UP000031599"/>
    </source>
</evidence>
<dbReference type="InterPro" id="IPR006096">
    <property type="entry name" value="Glu/Leu/Phe/Val/Trp_DH_C"/>
</dbReference>
<dbReference type="RefSeq" id="WP_052549670.1">
    <property type="nucleotide sequence ID" value="NZ_JMCC02000038.1"/>
</dbReference>
<feature type="active site" description="Proton donor/acceptor" evidence="4">
    <location>
        <position position="85"/>
    </location>
</feature>
<comment type="similarity">
    <text evidence="1">Belongs to the Glu/Leu/Phe/Val dehydrogenases family.</text>
</comment>
<feature type="domain" description="Glutamate/phenylalanine/leucine/valine/L-tryptophan dehydrogenase C-terminal" evidence="6">
    <location>
        <begin position="142"/>
        <end position="349"/>
    </location>
</feature>
<evidence type="ECO:0000256" key="5">
    <source>
        <dbReference type="PIRSR" id="PIRSR000188-2"/>
    </source>
</evidence>
<dbReference type="Gene3D" id="3.40.50.720">
    <property type="entry name" value="NAD(P)-binding Rossmann-like Domain"/>
    <property type="match status" value="1"/>
</dbReference>
<dbReference type="EMBL" id="JMCC02000038">
    <property type="protein sequence ID" value="KIG16407.1"/>
    <property type="molecule type" value="Genomic_DNA"/>
</dbReference>
<reference evidence="7 8" key="1">
    <citation type="submission" date="2014-12" db="EMBL/GenBank/DDBJ databases">
        <title>Genome assembly of Enhygromyxa salina DSM 15201.</title>
        <authorList>
            <person name="Sharma G."/>
            <person name="Subramanian S."/>
        </authorList>
    </citation>
    <scope>NUCLEOTIDE SEQUENCE [LARGE SCALE GENOMIC DNA]</scope>
    <source>
        <strain evidence="7 8">DSM 15201</strain>
    </source>
</reference>
<evidence type="ECO:0000256" key="2">
    <source>
        <dbReference type="ARBA" id="ARBA00023002"/>
    </source>
</evidence>